<dbReference type="PANTHER" id="PTHR12358">
    <property type="entry name" value="SPHINGOSINE KINASE"/>
    <property type="match status" value="1"/>
</dbReference>
<dbReference type="InterPro" id="IPR016064">
    <property type="entry name" value="NAD/diacylglycerol_kinase_sf"/>
</dbReference>
<dbReference type="Gene3D" id="2.60.200.40">
    <property type="match status" value="1"/>
</dbReference>
<evidence type="ECO:0000259" key="12">
    <source>
        <dbReference type="PROSITE" id="PS50146"/>
    </source>
</evidence>
<evidence type="ECO:0000256" key="4">
    <source>
        <dbReference type="ARBA" id="ARBA00022723"/>
    </source>
</evidence>
<dbReference type="InterPro" id="IPR005218">
    <property type="entry name" value="Diacylglycerol/lipid_kinase"/>
</dbReference>
<comment type="cofactor">
    <cofactor evidence="1">
        <name>Mg(2+)</name>
        <dbReference type="ChEBI" id="CHEBI:18420"/>
    </cofactor>
</comment>
<dbReference type="InterPro" id="IPR045540">
    <property type="entry name" value="YegS/DAGK_C"/>
</dbReference>
<protein>
    <submittedName>
        <fullName evidence="13">YegS/Rv2252/BmrU family lipid kinase</fullName>
    </submittedName>
</protein>
<keyword evidence="3" id="KW-0808">Transferase</keyword>
<reference evidence="13 14" key="1">
    <citation type="submission" date="2024-02" db="EMBL/GenBank/DDBJ databases">
        <title>Roseibium algae sp. nov., isolated from marine alga (Grateloupia sp.), showing potential in myo-inositol conversion.</title>
        <authorList>
            <person name="Wang Y."/>
        </authorList>
    </citation>
    <scope>NUCLEOTIDE SEQUENCE [LARGE SCALE GENOMIC DNA]</scope>
    <source>
        <strain evidence="13 14">H3510</strain>
    </source>
</reference>
<dbReference type="NCBIfam" id="TIGR00147">
    <property type="entry name" value="YegS/Rv2252/BmrU family lipid kinase"/>
    <property type="match status" value="1"/>
</dbReference>
<keyword evidence="5" id="KW-0547">Nucleotide-binding</keyword>
<organism evidence="13 14">
    <name type="scientific">Roseibium algae</name>
    <dbReference type="NCBI Taxonomy" id="3123038"/>
    <lineage>
        <taxon>Bacteria</taxon>
        <taxon>Pseudomonadati</taxon>
        <taxon>Pseudomonadota</taxon>
        <taxon>Alphaproteobacteria</taxon>
        <taxon>Hyphomicrobiales</taxon>
        <taxon>Stappiaceae</taxon>
        <taxon>Roseibium</taxon>
    </lineage>
</organism>
<evidence type="ECO:0000256" key="5">
    <source>
        <dbReference type="ARBA" id="ARBA00022741"/>
    </source>
</evidence>
<dbReference type="Gene3D" id="3.40.50.10330">
    <property type="entry name" value="Probable inorganic polyphosphate/atp-NAD kinase, domain 1"/>
    <property type="match status" value="1"/>
</dbReference>
<dbReference type="Pfam" id="PF00781">
    <property type="entry name" value="DAGK_cat"/>
    <property type="match status" value="1"/>
</dbReference>
<dbReference type="Pfam" id="PF19279">
    <property type="entry name" value="YegS_C"/>
    <property type="match status" value="1"/>
</dbReference>
<evidence type="ECO:0000313" key="13">
    <source>
        <dbReference type="EMBL" id="MEJ8475051.1"/>
    </source>
</evidence>
<dbReference type="EMBL" id="JBAKIA010000009">
    <property type="protein sequence ID" value="MEJ8475051.1"/>
    <property type="molecule type" value="Genomic_DNA"/>
</dbReference>
<keyword evidence="11" id="KW-1208">Phospholipid metabolism</keyword>
<keyword evidence="4" id="KW-0479">Metal-binding</keyword>
<keyword evidence="8" id="KW-0460">Magnesium</keyword>
<dbReference type="PROSITE" id="PS50146">
    <property type="entry name" value="DAGK"/>
    <property type="match status" value="1"/>
</dbReference>
<evidence type="ECO:0000256" key="2">
    <source>
        <dbReference type="ARBA" id="ARBA00022516"/>
    </source>
</evidence>
<dbReference type="InterPro" id="IPR001206">
    <property type="entry name" value="Diacylglycerol_kinase_cat_dom"/>
</dbReference>
<gene>
    <name evidence="13" type="ORF">V6575_13210</name>
</gene>
<dbReference type="GO" id="GO:0016301">
    <property type="term" value="F:kinase activity"/>
    <property type="evidence" value="ECO:0007669"/>
    <property type="project" value="UniProtKB-KW"/>
</dbReference>
<dbReference type="SUPFAM" id="SSF111331">
    <property type="entry name" value="NAD kinase/diacylglycerol kinase-like"/>
    <property type="match status" value="1"/>
</dbReference>
<keyword evidence="6 13" id="KW-0418">Kinase</keyword>
<dbReference type="InterPro" id="IPR017438">
    <property type="entry name" value="ATP-NAD_kinase_N"/>
</dbReference>
<evidence type="ECO:0000256" key="10">
    <source>
        <dbReference type="ARBA" id="ARBA00023209"/>
    </source>
</evidence>
<evidence type="ECO:0000256" key="8">
    <source>
        <dbReference type="ARBA" id="ARBA00022842"/>
    </source>
</evidence>
<dbReference type="Proteomes" id="UP001385499">
    <property type="component" value="Unassembled WGS sequence"/>
</dbReference>
<keyword evidence="9" id="KW-0443">Lipid metabolism</keyword>
<evidence type="ECO:0000256" key="9">
    <source>
        <dbReference type="ARBA" id="ARBA00023098"/>
    </source>
</evidence>
<sequence>SACLNTAMICASLYRPFFIKNLLRYLAEKILLLNTTNFRGDYRGDGTLNEVVAASCEAVSGNEKLPFAFGLLPLGSANDFAHGIGLNPTDISESLWIAATGETKTTDLGQVNGRVFVNVATGGFGTRVTTETDPKLKNLLGGAAYLFTGLHRFSELAACSGRVEAEGFSWEGDFVALAIGNGRQAGGGVQLCPDAVLDDGLLDVTIIPYPKPGEMSDLLKHLVEFGLEGLRDRVIMAQLAELVLETEKPLQINLDGEPIHETRLEFSTLSGGIYFRRP</sequence>
<keyword evidence="2" id="KW-0444">Lipid biosynthesis</keyword>
<keyword evidence="7" id="KW-0067">ATP-binding</keyword>
<feature type="non-terminal residue" evidence="13">
    <location>
        <position position="1"/>
    </location>
</feature>
<dbReference type="RefSeq" id="WP_340274927.1">
    <property type="nucleotide sequence ID" value="NZ_JBAKIA010000009.1"/>
</dbReference>
<keyword evidence="14" id="KW-1185">Reference proteome</keyword>
<evidence type="ECO:0000256" key="3">
    <source>
        <dbReference type="ARBA" id="ARBA00022679"/>
    </source>
</evidence>
<comment type="caution">
    <text evidence="13">The sequence shown here is derived from an EMBL/GenBank/DDBJ whole genome shotgun (WGS) entry which is preliminary data.</text>
</comment>
<evidence type="ECO:0000256" key="1">
    <source>
        <dbReference type="ARBA" id="ARBA00001946"/>
    </source>
</evidence>
<evidence type="ECO:0000313" key="14">
    <source>
        <dbReference type="Proteomes" id="UP001385499"/>
    </source>
</evidence>
<keyword evidence="10" id="KW-0594">Phospholipid biosynthesis</keyword>
<name>A0ABU8TMX5_9HYPH</name>
<evidence type="ECO:0000256" key="11">
    <source>
        <dbReference type="ARBA" id="ARBA00023264"/>
    </source>
</evidence>
<dbReference type="PANTHER" id="PTHR12358:SF106">
    <property type="entry name" value="LIPID KINASE YEGS"/>
    <property type="match status" value="1"/>
</dbReference>
<proteinExistence type="predicted"/>
<evidence type="ECO:0000256" key="7">
    <source>
        <dbReference type="ARBA" id="ARBA00022840"/>
    </source>
</evidence>
<accession>A0ABU8TMX5</accession>
<dbReference type="InterPro" id="IPR050187">
    <property type="entry name" value="Lipid_Phosphate_FormReg"/>
</dbReference>
<evidence type="ECO:0000256" key="6">
    <source>
        <dbReference type="ARBA" id="ARBA00022777"/>
    </source>
</evidence>
<feature type="domain" description="DAGKc" evidence="12">
    <location>
        <begin position="44"/>
        <end position="115"/>
    </location>
</feature>